<dbReference type="InterPro" id="IPR036412">
    <property type="entry name" value="HAD-like_sf"/>
</dbReference>
<protein>
    <submittedName>
        <fullName evidence="2">2-deoxyglucose-6-phosphate phosphatase</fullName>
    </submittedName>
</protein>
<dbReference type="GO" id="GO:0050308">
    <property type="term" value="F:sugar-phosphatase activity"/>
    <property type="evidence" value="ECO:0007669"/>
    <property type="project" value="TreeGrafter"/>
</dbReference>
<evidence type="ECO:0000313" key="2">
    <source>
        <dbReference type="EMBL" id="KAJ6260624.1"/>
    </source>
</evidence>
<dbReference type="Pfam" id="PF13419">
    <property type="entry name" value="HAD_2"/>
    <property type="match status" value="1"/>
</dbReference>
<dbReference type="PANTHER" id="PTHR43481">
    <property type="entry name" value="FRUCTOSE-1-PHOSPHATE PHOSPHATASE"/>
    <property type="match status" value="1"/>
</dbReference>
<dbReference type="Gene3D" id="1.10.150.240">
    <property type="entry name" value="Putative phosphatase, domain 2"/>
    <property type="match status" value="1"/>
</dbReference>
<dbReference type="Proteomes" id="UP001221413">
    <property type="component" value="Unassembled WGS sequence"/>
</dbReference>
<organism evidence="2 3">
    <name type="scientific">Drechslerella dactyloides</name>
    <name type="common">Nematode-trapping fungus</name>
    <name type="synonym">Arthrobotrys dactyloides</name>
    <dbReference type="NCBI Taxonomy" id="74499"/>
    <lineage>
        <taxon>Eukaryota</taxon>
        <taxon>Fungi</taxon>
        <taxon>Dikarya</taxon>
        <taxon>Ascomycota</taxon>
        <taxon>Pezizomycotina</taxon>
        <taxon>Orbiliomycetes</taxon>
        <taxon>Orbiliales</taxon>
        <taxon>Orbiliaceae</taxon>
        <taxon>Drechslerella</taxon>
    </lineage>
</organism>
<accession>A0AAD6IXP3</accession>
<dbReference type="AlphaFoldDB" id="A0AAD6IXP3"/>
<feature type="region of interest" description="Disordered" evidence="1">
    <location>
        <begin position="619"/>
        <end position="664"/>
    </location>
</feature>
<evidence type="ECO:0000256" key="1">
    <source>
        <dbReference type="SAM" id="MobiDB-lite"/>
    </source>
</evidence>
<proteinExistence type="predicted"/>
<dbReference type="Gene3D" id="3.40.50.1000">
    <property type="entry name" value="HAD superfamily/HAD-like"/>
    <property type="match status" value="1"/>
</dbReference>
<dbReference type="InterPro" id="IPR023198">
    <property type="entry name" value="PGP-like_dom2"/>
</dbReference>
<dbReference type="PANTHER" id="PTHR43481:SF4">
    <property type="entry name" value="GLYCEROL-1-PHOSPHATE PHOSPHOHYDROLASE 1-RELATED"/>
    <property type="match status" value="1"/>
</dbReference>
<keyword evidence="3" id="KW-1185">Reference proteome</keyword>
<gene>
    <name evidence="2" type="ORF">Dda_4850</name>
</gene>
<dbReference type="InterPro" id="IPR023214">
    <property type="entry name" value="HAD_sf"/>
</dbReference>
<comment type="caution">
    <text evidence="2">The sequence shown here is derived from an EMBL/GenBank/DDBJ whole genome shotgun (WGS) entry which is preliminary data.</text>
</comment>
<dbReference type="EMBL" id="JAQGDS010000005">
    <property type="protein sequence ID" value="KAJ6260624.1"/>
    <property type="molecule type" value="Genomic_DNA"/>
</dbReference>
<name>A0AAD6IXP3_DREDA</name>
<dbReference type="InterPro" id="IPR041492">
    <property type="entry name" value="HAD_2"/>
</dbReference>
<dbReference type="SUPFAM" id="SSF56784">
    <property type="entry name" value="HAD-like"/>
    <property type="match status" value="1"/>
</dbReference>
<dbReference type="InterPro" id="IPR006439">
    <property type="entry name" value="HAD-SF_hydro_IA"/>
</dbReference>
<evidence type="ECO:0000313" key="3">
    <source>
        <dbReference type="Proteomes" id="UP001221413"/>
    </source>
</evidence>
<sequence length="664" mass="71687">MDGTIFDSTAAVVHHWTRIANELQITPESILSTSHGRRTIDILRLHAPHLANETYVRHVESLIPKLYAADATVLPGSAALINTLTASHAPWAIVTSGTSVLVGSWMAAMDLPLPSHLVTADDVTNGKPDPECYRLGLAKVFGVPATDEGLATLQAGKVVVLEDAPAGIRAGKAAGCTVIALLTTHSREQAVEAGADWIVKDLSCVRAVKSGEDGVHLEITGERRPLPRQLDVQVNVLLPQLPHLGRLGLALVVAELQHAADDVKVRLRVRLQPHGVLLQVRVLFDDGLRGDQRRARDQARGDGRRRLAVEVLRRGEGRQQGEAAGQDGVKVDIVEPFVEYDIVDNVVRHARVLAVADEVQRDVLGPLAGRVGFLVDVFVRRLAVLRGRLEEAGEPLEDHLVVAALLPKVTLQAEAQVVVVRDGRQLHGEDGDEVPDERLVAFLAHDLPFLQALLEQVLGRVRAQGDELDAVGTHPGAQRLLEVVLLEPPAVGVVDEAEDVRAVVLEQLGHVVLEVADVKLARGREHNVRDRLVLVPAAKVVHGARVGDRIGQVEGAHDVVRAVPREPLEKGELDRRYLAPGVDEGGDDLIVGAAGLEQGYPQRPVLGEYLLDRAARHRREARRPAGGLVDEGAGEEKGGEGEDEEDANAASHDVGGRVTRWRDD</sequence>
<reference evidence="2" key="1">
    <citation type="submission" date="2023-01" db="EMBL/GenBank/DDBJ databases">
        <title>The chitinases involved in constricting ring structure development in the nematode-trapping fungus Drechslerella dactyloides.</title>
        <authorList>
            <person name="Wang R."/>
            <person name="Zhang L."/>
            <person name="Tang P."/>
            <person name="Li S."/>
            <person name="Liang L."/>
        </authorList>
    </citation>
    <scope>NUCLEOTIDE SEQUENCE</scope>
    <source>
        <strain evidence="2">YMF1.00031</strain>
    </source>
</reference>
<dbReference type="InterPro" id="IPR051806">
    <property type="entry name" value="HAD-like_SPP"/>
</dbReference>
<dbReference type="NCBIfam" id="TIGR01509">
    <property type="entry name" value="HAD-SF-IA-v3"/>
    <property type="match status" value="1"/>
</dbReference>